<protein>
    <recommendedName>
        <fullName evidence="4">Fungal calcium binding protein domain-containing protein</fullName>
    </recommendedName>
</protein>
<comment type="caution">
    <text evidence="2">The sequence shown here is derived from an EMBL/GenBank/DDBJ whole genome shotgun (WGS) entry which is preliminary data.</text>
</comment>
<evidence type="ECO:0000256" key="1">
    <source>
        <dbReference type="SAM" id="SignalP"/>
    </source>
</evidence>
<organism evidence="2 3">
    <name type="scientific">Curvularia kusanoi</name>
    <name type="common">Cochliobolus kusanoi</name>
    <dbReference type="NCBI Taxonomy" id="90978"/>
    <lineage>
        <taxon>Eukaryota</taxon>
        <taxon>Fungi</taxon>
        <taxon>Dikarya</taxon>
        <taxon>Ascomycota</taxon>
        <taxon>Pezizomycotina</taxon>
        <taxon>Dothideomycetes</taxon>
        <taxon>Pleosporomycetidae</taxon>
        <taxon>Pleosporales</taxon>
        <taxon>Pleosporineae</taxon>
        <taxon>Pleosporaceae</taxon>
        <taxon>Curvularia</taxon>
    </lineage>
</organism>
<reference evidence="2" key="1">
    <citation type="submission" date="2019-04" db="EMBL/GenBank/DDBJ databases">
        <title>Sequencing of skin fungus with MAO and IRED activity.</title>
        <authorList>
            <person name="Marsaioli A.J."/>
            <person name="Bonatto J.M.C."/>
            <person name="Reis Junior O."/>
        </authorList>
    </citation>
    <scope>NUCLEOTIDE SEQUENCE</scope>
    <source>
        <strain evidence="2">30M1</strain>
    </source>
</reference>
<accession>A0A9P4T6Q7</accession>
<sequence length="107" mass="11158">MKTSTILALATPVLAAANPVNFGRDMTTPDAVLDNYQSVADDTVSKLTIFGCHIKECVEALAPTVAACGIAAATEGRNTAKDAACVAQAYRDLVPSKKPAECAHCYK</sequence>
<evidence type="ECO:0008006" key="4">
    <source>
        <dbReference type="Google" id="ProtNLM"/>
    </source>
</evidence>
<keyword evidence="1" id="KW-0732">Signal</keyword>
<feature type="signal peptide" evidence="1">
    <location>
        <begin position="1"/>
        <end position="15"/>
    </location>
</feature>
<dbReference type="Gene3D" id="1.10.1740.120">
    <property type="match status" value="1"/>
</dbReference>
<proteinExistence type="predicted"/>
<dbReference type="Proteomes" id="UP000801428">
    <property type="component" value="Unassembled WGS sequence"/>
</dbReference>
<name>A0A9P4T6Q7_CURKU</name>
<gene>
    <name evidence="2" type="ORF">E8E13_006042</name>
</gene>
<dbReference type="EMBL" id="SWKU01000027">
    <property type="protein sequence ID" value="KAF2996515.1"/>
    <property type="molecule type" value="Genomic_DNA"/>
</dbReference>
<evidence type="ECO:0000313" key="2">
    <source>
        <dbReference type="EMBL" id="KAF2996515.1"/>
    </source>
</evidence>
<feature type="chain" id="PRO_5040385667" description="Fungal calcium binding protein domain-containing protein" evidence="1">
    <location>
        <begin position="16"/>
        <end position="107"/>
    </location>
</feature>
<dbReference type="AlphaFoldDB" id="A0A9P4T6Q7"/>
<dbReference type="OrthoDB" id="3036244at2759"/>
<evidence type="ECO:0000313" key="3">
    <source>
        <dbReference type="Proteomes" id="UP000801428"/>
    </source>
</evidence>
<keyword evidence="3" id="KW-1185">Reference proteome</keyword>